<dbReference type="PANTHER" id="PTHR47470">
    <property type="entry name" value="CHOLESTEROL OXIDASE"/>
    <property type="match status" value="1"/>
</dbReference>
<comment type="caution">
    <text evidence="18">The sequence shown here is derived from an EMBL/GenBank/DDBJ whole genome shotgun (WGS) entry which is preliminary data.</text>
</comment>
<dbReference type="GO" id="GO:0004769">
    <property type="term" value="F:steroid Delta-isomerase activity"/>
    <property type="evidence" value="ECO:0007669"/>
    <property type="project" value="UniProtKB-EC"/>
</dbReference>
<evidence type="ECO:0000256" key="8">
    <source>
        <dbReference type="ARBA" id="ARBA00023166"/>
    </source>
</evidence>
<evidence type="ECO:0000256" key="1">
    <source>
        <dbReference type="ARBA" id="ARBA00001974"/>
    </source>
</evidence>
<evidence type="ECO:0000256" key="9">
    <source>
        <dbReference type="ARBA" id="ARBA00023221"/>
    </source>
</evidence>
<evidence type="ECO:0000256" key="15">
    <source>
        <dbReference type="ARBA" id="ARBA00049778"/>
    </source>
</evidence>
<keyword evidence="9" id="KW-0753">Steroid metabolism</keyword>
<evidence type="ECO:0000256" key="5">
    <source>
        <dbReference type="ARBA" id="ARBA00022827"/>
    </source>
</evidence>
<comment type="cofactor">
    <cofactor evidence="1">
        <name>FAD</name>
        <dbReference type="ChEBI" id="CHEBI:57692"/>
    </cofactor>
</comment>
<dbReference type="InterPro" id="IPR007867">
    <property type="entry name" value="GMC_OxRtase_C"/>
</dbReference>
<dbReference type="EC" id="5.3.3.1" evidence="11"/>
<dbReference type="GO" id="GO:0008203">
    <property type="term" value="P:cholesterol metabolic process"/>
    <property type="evidence" value="ECO:0007669"/>
    <property type="project" value="UniProtKB-KW"/>
</dbReference>
<keyword evidence="5" id="KW-0274">FAD</keyword>
<evidence type="ECO:0000256" key="11">
    <source>
        <dbReference type="ARBA" id="ARBA00038856"/>
    </source>
</evidence>
<dbReference type="InterPro" id="IPR052542">
    <property type="entry name" value="Cholesterol_Oxidase"/>
</dbReference>
<dbReference type="SUPFAM" id="SSF51905">
    <property type="entry name" value="FAD/NAD(P)-binding domain"/>
    <property type="match status" value="1"/>
</dbReference>
<evidence type="ECO:0000259" key="17">
    <source>
        <dbReference type="PROSITE" id="PS51379"/>
    </source>
</evidence>
<dbReference type="InterPro" id="IPR017896">
    <property type="entry name" value="4Fe4S_Fe-S-bd"/>
</dbReference>
<dbReference type="GO" id="GO:0016995">
    <property type="term" value="F:cholesterol oxidase activity"/>
    <property type="evidence" value="ECO:0007669"/>
    <property type="project" value="UniProtKB-EC"/>
</dbReference>
<feature type="region of interest" description="Disordered" evidence="16">
    <location>
        <begin position="733"/>
        <end position="768"/>
    </location>
</feature>
<evidence type="ECO:0000256" key="4">
    <source>
        <dbReference type="ARBA" id="ARBA00022630"/>
    </source>
</evidence>
<evidence type="ECO:0000313" key="18">
    <source>
        <dbReference type="EMBL" id="PND37200.1"/>
    </source>
</evidence>
<evidence type="ECO:0000256" key="2">
    <source>
        <dbReference type="ARBA" id="ARBA00010790"/>
    </source>
</evidence>
<dbReference type="InterPro" id="IPR000172">
    <property type="entry name" value="GMC_OxRdtase_N"/>
</dbReference>
<dbReference type="PANTHER" id="PTHR47470:SF1">
    <property type="entry name" value="FAD-DEPENDENT OXIDOREDUCTASE 2 FAD BINDING DOMAIN-CONTAINING PROTEIN"/>
    <property type="match status" value="1"/>
</dbReference>
<gene>
    <name evidence="18" type="ORF">C1O66_06400</name>
</gene>
<evidence type="ECO:0000313" key="19">
    <source>
        <dbReference type="Proteomes" id="UP000235916"/>
    </source>
</evidence>
<evidence type="ECO:0000256" key="12">
    <source>
        <dbReference type="ARBA" id="ARBA00049645"/>
    </source>
</evidence>
<dbReference type="Gene3D" id="3.40.50.1820">
    <property type="entry name" value="alpha/beta hydrolase"/>
    <property type="match status" value="1"/>
</dbReference>
<dbReference type="GO" id="GO:0050660">
    <property type="term" value="F:flavin adenine dinucleotide binding"/>
    <property type="evidence" value="ECO:0007669"/>
    <property type="project" value="InterPro"/>
</dbReference>
<comment type="similarity">
    <text evidence="2">Belongs to the GMC oxidoreductase family.</text>
</comment>
<dbReference type="SUPFAM" id="SSF53474">
    <property type="entry name" value="alpha/beta-Hydrolases"/>
    <property type="match status" value="1"/>
</dbReference>
<dbReference type="InterPro" id="IPR029058">
    <property type="entry name" value="AB_hydrolase_fold"/>
</dbReference>
<feature type="domain" description="4Fe-4S ferredoxin-type" evidence="17">
    <location>
        <begin position="277"/>
        <end position="306"/>
    </location>
</feature>
<keyword evidence="10" id="KW-0413">Isomerase</keyword>
<dbReference type="OrthoDB" id="9787779at2"/>
<dbReference type="EC" id="1.1.3.6" evidence="13"/>
<dbReference type="EMBL" id="POSP01000003">
    <property type="protein sequence ID" value="PND37200.1"/>
    <property type="molecule type" value="Genomic_DNA"/>
</dbReference>
<accession>A0A2N8KUU3</accession>
<keyword evidence="4" id="KW-0285">Flavoprotein</keyword>
<evidence type="ECO:0000256" key="6">
    <source>
        <dbReference type="ARBA" id="ARBA00023002"/>
    </source>
</evidence>
<evidence type="ECO:0000256" key="10">
    <source>
        <dbReference type="ARBA" id="ARBA00023235"/>
    </source>
</evidence>
<evidence type="ECO:0000256" key="14">
    <source>
        <dbReference type="ARBA" id="ARBA00049744"/>
    </source>
</evidence>
<keyword evidence="8" id="KW-1207">Sterol metabolism</keyword>
<evidence type="ECO:0000256" key="16">
    <source>
        <dbReference type="SAM" id="MobiDB-lite"/>
    </source>
</evidence>
<dbReference type="PROSITE" id="PS51379">
    <property type="entry name" value="4FE4S_FER_2"/>
    <property type="match status" value="1"/>
</dbReference>
<dbReference type="Pfam" id="PF05199">
    <property type="entry name" value="GMC_oxred_C"/>
    <property type="match status" value="1"/>
</dbReference>
<organism evidence="18 19">
    <name type="scientific">Kinneretia aquatilis</name>
    <dbReference type="NCBI Taxonomy" id="2070761"/>
    <lineage>
        <taxon>Bacteria</taxon>
        <taxon>Pseudomonadati</taxon>
        <taxon>Pseudomonadota</taxon>
        <taxon>Betaproteobacteria</taxon>
        <taxon>Burkholderiales</taxon>
        <taxon>Sphaerotilaceae</taxon>
        <taxon>Roseateles</taxon>
    </lineage>
</organism>
<evidence type="ECO:0000256" key="13">
    <source>
        <dbReference type="ARBA" id="ARBA00049723"/>
    </source>
</evidence>
<protein>
    <recommendedName>
        <fullName evidence="14">Cholesterol oxidase</fullName>
        <ecNumber evidence="13">1.1.3.6</ecNumber>
        <ecNumber evidence="11">5.3.3.1</ecNumber>
    </recommendedName>
    <alternativeName>
        <fullName evidence="15">Cholesterol isomerase</fullName>
    </alternativeName>
</protein>
<sequence>MRFPAPGEEQGLARSHTRRATRVHLPLCCAAVHRETVFMMSTPTSDSNTHPAAGAARPRRATRDISVGLEVLLAEMADGGAPASEPFDVLIIGSGYGGAAAAEYVSRCATADSPDRPMRIAVLERGQEYLPGAFPRRMADLPGHVRFATAGSAEVKGYRKALFDFRLGPDMCVVLANGLGGGSLINAGVMEPALASVFEGERWPQALRRDPGQMQAWYEQAGRALGSLDAQGQPNTIARLSGHRPRRADFLAQLGAEGAVPTRQVPITVALEAAPRSAAGLPLERCIACGDCATGCNQGAKESLDTNLLRQAQARGVRLVTGATVRHLERSAGDEPVWTVHLSHTDEKLNAREPRDLQLRARHVVLAAGSLGSTEILMRSREQGLTLSDRLGEQFSGNGDVLALAVDAPSDLNALADEDQTPAQREVGPTITGLIDVREAGGFVIEDLAIPGPMRWAFEESFAMAETLHGLARPDRSEHGSSLSFDDPYAIPVARRPRMLPVAVMGLDAAIGRLHSPARKQQAPEPGTLGVHWPEARQDPAVQARHDWLNLRLARHGARLLANPMWRLLPAEMSFLINDQRGPMLTVHPLGGCAMGDEASRGVVNEWGQVFSGRFGEAVHPGLAVLDGAIVPAAVGINPALTITALSLRALASLRQRWGLLERGPRQAQDLAPRPVYRVIKPEQAPHSQPTLAEFRERMSGYVRLPGAPGGELKYLELTFVFEPVALRDLLQPGPQRRLQSGPGGQSRLRLFDTAADPDSPGRPMLVSADPQRQGLKLWMHAEREDRDARWLAPLEQAQLQVFHRARSSHRQRRCSALKAWFMNRGWRDSMFALMDKLQQSEAPKPRFGPRPKDFLERARNALALASHGGQLRLMEYHVHPQRPEPGQVLPAWLQPLYAQPLHGVKRISYTRRSNPWTQLSRMSLEAPQLPGLDGGTPQLDLDLFYLARQGQPLLRITQQQDLASAMRDVGSLLSYVLRLLIGVHIWSFRKPDAAPPRQPQRLPAEVPGLPAPEICELAVGRRGEAGLSRQPVQTREADDDDQAVHLRLTRYRAKAGGHGQPVLMLHGYSASGTTFAHHSVQPGPAQLLWDAGFDIWIADMRTSAGMPSARLPWTFEECALNDIPVAVDHVLRASDKPQIDVLAHCMGSVMLHMALLQPQAQTFEHFYPLRQKLMAGGLIRRLVISQVTPKMIFSPTNSLRAHLMQYIRPYLPLDDYSFRPSEPAGLTDQLIDRLLSSLPYPDKEFDIENPPFPSLRKTPWTATRHRMDLLYGRDFAIGNVDQPVFDFIDDHFGPLNMDTVAQAINFARSNEITDWSGASLYLDDMAKTLAQLQQFPVLSIHGQDNGLCQAESAELTADLYEQVAPGRYRFRVIAEHGHQDCLIGRHIEQRVFPHIIGFLKEGLS</sequence>
<dbReference type="InterPro" id="IPR036188">
    <property type="entry name" value="FAD/NAD-bd_sf"/>
</dbReference>
<name>A0A2N8KUU3_9BURK</name>
<reference evidence="18 19" key="1">
    <citation type="submission" date="2018-01" db="EMBL/GenBank/DDBJ databases">
        <title>Draft genome sequence of Paucibacter aquatile CR182 isolated from freshwater of the Nakdong River.</title>
        <authorList>
            <person name="Choi A."/>
            <person name="Chung E.J."/>
        </authorList>
    </citation>
    <scope>NUCLEOTIDE SEQUENCE [LARGE SCALE GENOMIC DNA]</scope>
    <source>
        <strain evidence="18 19">CR182</strain>
    </source>
</reference>
<dbReference type="Pfam" id="PF00732">
    <property type="entry name" value="GMC_oxred_N"/>
    <property type="match status" value="1"/>
</dbReference>
<evidence type="ECO:0000256" key="3">
    <source>
        <dbReference type="ARBA" id="ARBA00022548"/>
    </source>
</evidence>
<proteinExistence type="inferred from homology"/>
<keyword evidence="6" id="KW-0560">Oxidoreductase</keyword>
<evidence type="ECO:0000256" key="7">
    <source>
        <dbReference type="ARBA" id="ARBA00023098"/>
    </source>
</evidence>
<dbReference type="Gene3D" id="3.50.50.60">
    <property type="entry name" value="FAD/NAD(P)-binding domain"/>
    <property type="match status" value="3"/>
</dbReference>
<keyword evidence="3" id="KW-0153">Cholesterol metabolism</keyword>
<keyword evidence="7" id="KW-0443">Lipid metabolism</keyword>
<keyword evidence="19" id="KW-1185">Reference proteome</keyword>
<dbReference type="Proteomes" id="UP000235916">
    <property type="component" value="Unassembled WGS sequence"/>
</dbReference>
<comment type="pathway">
    <text evidence="12">Steroid metabolism; cholesterol degradation.</text>
</comment>